<organism evidence="7 8">
    <name type="scientific">Jatrophihabitans cynanchi</name>
    <dbReference type="NCBI Taxonomy" id="2944128"/>
    <lineage>
        <taxon>Bacteria</taxon>
        <taxon>Bacillati</taxon>
        <taxon>Actinomycetota</taxon>
        <taxon>Actinomycetes</taxon>
        <taxon>Jatrophihabitantales</taxon>
        <taxon>Jatrophihabitantaceae</taxon>
        <taxon>Jatrophihabitans</taxon>
    </lineage>
</organism>
<name>A0ABY7K6H5_9ACTN</name>
<evidence type="ECO:0000256" key="6">
    <source>
        <dbReference type="SAM" id="Phobius"/>
    </source>
</evidence>
<keyword evidence="3 6" id="KW-0812">Transmembrane</keyword>
<evidence type="ECO:0000256" key="5">
    <source>
        <dbReference type="ARBA" id="ARBA00023136"/>
    </source>
</evidence>
<feature type="transmembrane region" description="Helical" evidence="6">
    <location>
        <begin position="7"/>
        <end position="27"/>
    </location>
</feature>
<evidence type="ECO:0000313" key="7">
    <source>
        <dbReference type="EMBL" id="WAX58919.1"/>
    </source>
</evidence>
<evidence type="ECO:0000313" key="8">
    <source>
        <dbReference type="Proteomes" id="UP001164693"/>
    </source>
</evidence>
<evidence type="ECO:0000256" key="4">
    <source>
        <dbReference type="ARBA" id="ARBA00022989"/>
    </source>
</evidence>
<feature type="transmembrane region" description="Helical" evidence="6">
    <location>
        <begin position="47"/>
        <end position="66"/>
    </location>
</feature>
<proteinExistence type="inferred from homology"/>
<dbReference type="Gene3D" id="1.20.1260.100">
    <property type="entry name" value="TspO/MBR protein"/>
    <property type="match status" value="1"/>
</dbReference>
<dbReference type="InterPro" id="IPR038330">
    <property type="entry name" value="TspO/MBR-related_sf"/>
</dbReference>
<evidence type="ECO:0000256" key="1">
    <source>
        <dbReference type="ARBA" id="ARBA00004141"/>
    </source>
</evidence>
<dbReference type="EMBL" id="CP097463">
    <property type="protein sequence ID" value="WAX58919.1"/>
    <property type="molecule type" value="Genomic_DNA"/>
</dbReference>
<comment type="similarity">
    <text evidence="2">Belongs to the TspO/BZRP family.</text>
</comment>
<evidence type="ECO:0000256" key="2">
    <source>
        <dbReference type="ARBA" id="ARBA00007524"/>
    </source>
</evidence>
<dbReference type="CDD" id="cd15904">
    <property type="entry name" value="TSPO_MBR"/>
    <property type="match status" value="1"/>
</dbReference>
<comment type="subcellular location">
    <subcellularLocation>
        <location evidence="1">Membrane</location>
        <topology evidence="1">Multi-pass membrane protein</topology>
    </subcellularLocation>
</comment>
<evidence type="ECO:0000256" key="3">
    <source>
        <dbReference type="ARBA" id="ARBA00022692"/>
    </source>
</evidence>
<keyword evidence="4 6" id="KW-1133">Transmembrane helix</keyword>
<keyword evidence="5 6" id="KW-0472">Membrane</keyword>
<dbReference type="InterPro" id="IPR004307">
    <property type="entry name" value="TspO_MBR"/>
</dbReference>
<protein>
    <submittedName>
        <fullName evidence="7">Tryptophan-rich sensory protein</fullName>
    </submittedName>
</protein>
<gene>
    <name evidence="7" type="ORF">M6B22_09200</name>
</gene>
<sequence length="165" mass="17148">MGTHAAWHGYAGHGLAVAAAAAVGGAATATGWDDRLDTPAWQPPRAAFGPVWTGLYALVAGAGGAVWNAGRGRQRARFATAFGINLALNASWTWTFFRARRLPAAAAHAAVLTLSASDLIRRARRVSPAAAAALVPYAAWSGFATVLAAEIARRNRGAQHQPIAR</sequence>
<keyword evidence="8" id="KW-1185">Reference proteome</keyword>
<dbReference type="PANTHER" id="PTHR10057:SF0">
    <property type="entry name" value="TRANSLOCATOR PROTEIN"/>
    <property type="match status" value="1"/>
</dbReference>
<dbReference type="PIRSF" id="PIRSF005859">
    <property type="entry name" value="PBR"/>
    <property type="match status" value="1"/>
</dbReference>
<dbReference type="Proteomes" id="UP001164693">
    <property type="component" value="Chromosome"/>
</dbReference>
<dbReference type="RefSeq" id="WP_269445460.1">
    <property type="nucleotide sequence ID" value="NZ_CP097463.1"/>
</dbReference>
<reference evidence="7" key="1">
    <citation type="submission" date="2022-05" db="EMBL/GenBank/DDBJ databases">
        <title>Jatrophihabitans sp. SB3-54 whole genome sequence.</title>
        <authorList>
            <person name="Suh M.K."/>
            <person name="Eom M.K."/>
            <person name="Kim J.S."/>
            <person name="Kim H.S."/>
            <person name="Do H.E."/>
            <person name="Shin Y.K."/>
            <person name="Lee J.-S."/>
        </authorList>
    </citation>
    <scope>NUCLEOTIDE SEQUENCE</scope>
    <source>
        <strain evidence="7">SB3-54</strain>
    </source>
</reference>
<dbReference type="PANTHER" id="PTHR10057">
    <property type="entry name" value="PERIPHERAL-TYPE BENZODIAZEPINE RECEPTOR"/>
    <property type="match status" value="1"/>
</dbReference>
<dbReference type="Pfam" id="PF03073">
    <property type="entry name" value="TspO_MBR"/>
    <property type="match status" value="1"/>
</dbReference>
<accession>A0ABY7K6H5</accession>